<dbReference type="OrthoDB" id="1669814at2759"/>
<dbReference type="Pfam" id="PF13561">
    <property type="entry name" value="adh_short_C2"/>
    <property type="match status" value="1"/>
</dbReference>
<evidence type="ECO:0000256" key="3">
    <source>
        <dbReference type="ARBA" id="ARBA00023002"/>
    </source>
</evidence>
<protein>
    <submittedName>
        <fullName evidence="4">Uncharacterized protein</fullName>
    </submittedName>
</protein>
<keyword evidence="5" id="KW-1185">Reference proteome</keyword>
<keyword evidence="3" id="KW-0560">Oxidoreductase</keyword>
<dbReference type="EMBL" id="LVCJ01000156">
    <property type="protein sequence ID" value="OAL20933.1"/>
    <property type="molecule type" value="Genomic_DNA"/>
</dbReference>
<evidence type="ECO:0000313" key="5">
    <source>
        <dbReference type="Proteomes" id="UP000185904"/>
    </source>
</evidence>
<dbReference type="Gene3D" id="3.40.50.720">
    <property type="entry name" value="NAD(P)-binding Rossmann-like Domain"/>
    <property type="match status" value="1"/>
</dbReference>
<dbReference type="SUPFAM" id="SSF51735">
    <property type="entry name" value="NAD(P)-binding Rossmann-fold domains"/>
    <property type="match status" value="1"/>
</dbReference>
<dbReference type="PROSITE" id="PS00061">
    <property type="entry name" value="ADH_SHORT"/>
    <property type="match status" value="1"/>
</dbReference>
<dbReference type="FunFam" id="3.40.50.720:FF:000084">
    <property type="entry name" value="Short-chain dehydrogenase reductase"/>
    <property type="match status" value="1"/>
</dbReference>
<comment type="similarity">
    <text evidence="1">Belongs to the short-chain dehydrogenases/reductases (SDR) family.</text>
</comment>
<evidence type="ECO:0000313" key="4">
    <source>
        <dbReference type="EMBL" id="OAL20933.1"/>
    </source>
</evidence>
<gene>
    <name evidence="4" type="ORF">AYO20_11460</name>
</gene>
<dbReference type="PANTHER" id="PTHR24321">
    <property type="entry name" value="DEHYDROGENASES, SHORT CHAIN"/>
    <property type="match status" value="1"/>
</dbReference>
<dbReference type="GeneID" id="34594841"/>
<dbReference type="Proteomes" id="UP000185904">
    <property type="component" value="Unassembled WGS sequence"/>
</dbReference>
<organism evidence="4 5">
    <name type="scientific">Fonsecaea nubica</name>
    <dbReference type="NCBI Taxonomy" id="856822"/>
    <lineage>
        <taxon>Eukaryota</taxon>
        <taxon>Fungi</taxon>
        <taxon>Dikarya</taxon>
        <taxon>Ascomycota</taxon>
        <taxon>Pezizomycotina</taxon>
        <taxon>Eurotiomycetes</taxon>
        <taxon>Chaetothyriomycetidae</taxon>
        <taxon>Chaetothyriales</taxon>
        <taxon>Herpotrichiellaceae</taxon>
        <taxon>Fonsecaea</taxon>
    </lineage>
</organism>
<keyword evidence="2" id="KW-0521">NADP</keyword>
<evidence type="ECO:0000256" key="2">
    <source>
        <dbReference type="ARBA" id="ARBA00022857"/>
    </source>
</evidence>
<dbReference type="AlphaFoldDB" id="A0A178BW75"/>
<evidence type="ECO:0000256" key="1">
    <source>
        <dbReference type="ARBA" id="ARBA00006484"/>
    </source>
</evidence>
<dbReference type="PANTHER" id="PTHR24321:SF8">
    <property type="entry name" value="ESTRADIOL 17-BETA-DEHYDROGENASE 8-RELATED"/>
    <property type="match status" value="1"/>
</dbReference>
<dbReference type="InterPro" id="IPR020904">
    <property type="entry name" value="Sc_DH/Rdtase_CS"/>
</dbReference>
<dbReference type="PRINTS" id="PR00081">
    <property type="entry name" value="GDHRDH"/>
</dbReference>
<reference evidence="4 5" key="1">
    <citation type="submission" date="2016-03" db="EMBL/GenBank/DDBJ databases">
        <title>The draft genome sequence of Fonsecaea nubica causative agent of cutaneous subcutaneous infection in human host.</title>
        <authorList>
            <person name="Costa F."/>
            <person name="Sybren D.H."/>
            <person name="Raittz R.T."/>
            <person name="Weiss V.A."/>
            <person name="Leao A.C."/>
            <person name="Gomes R."/>
            <person name="De Souza E.M."/>
            <person name="Pedrosa F.O."/>
            <person name="Steffens M.B."/>
            <person name="Bombassaro A."/>
            <person name="Tadra-Sfeir M.Z."/>
            <person name="Moreno L.F."/>
            <person name="Najafzadeh M.J."/>
            <person name="Felipe M.S."/>
            <person name="Teixeira M."/>
            <person name="Sun J."/>
            <person name="Xi L."/>
            <person name="Castro M.A."/>
            <person name="Vicente V.A."/>
        </authorList>
    </citation>
    <scope>NUCLEOTIDE SEQUENCE [LARGE SCALE GENOMIC DNA]</scope>
    <source>
        <strain evidence="4 5">CBS 269.64</strain>
    </source>
</reference>
<proteinExistence type="inferred from homology"/>
<accession>A0A178BW75</accession>
<dbReference type="InterPro" id="IPR002347">
    <property type="entry name" value="SDR_fam"/>
</dbReference>
<name>A0A178BW75_9EURO</name>
<dbReference type="RefSeq" id="XP_022494325.1">
    <property type="nucleotide sequence ID" value="XM_022649709.1"/>
</dbReference>
<comment type="caution">
    <text evidence="4">The sequence shown here is derived from an EMBL/GenBank/DDBJ whole genome shotgun (WGS) entry which is preliminary data.</text>
</comment>
<dbReference type="GO" id="GO:0016491">
    <property type="term" value="F:oxidoreductase activity"/>
    <property type="evidence" value="ECO:0007669"/>
    <property type="project" value="UniProtKB-KW"/>
</dbReference>
<dbReference type="PRINTS" id="PR00080">
    <property type="entry name" value="SDRFAMILY"/>
</dbReference>
<dbReference type="InterPro" id="IPR036291">
    <property type="entry name" value="NAD(P)-bd_dom_sf"/>
</dbReference>
<dbReference type="CDD" id="cd05233">
    <property type="entry name" value="SDR_c"/>
    <property type="match status" value="1"/>
</dbReference>
<sequence length="255" mass="26781">MSLAGKIFVVTGGGSGIGMATVNKLLQNSATVHVLDITDIPSHGSTPGQQISHPQVDIGSRSQVKAVFDKIATRSNGAPWLDGLVNCAGMLRSTTCSTDPQDDETFRILWQVNVMGAWHTTTEFKERLDASRELHDPALAHATTSVVNVGSMASVRGIPGMAAYVASKHALHGLTRVFAQELGPAGFRVNTVAPGAVNTPMIAAALRDGHHDAAYKGAFKICSEPEEIADTIVFLLGEGSSSISGQILEVNGGWP</sequence>